<dbReference type="Proteomes" id="UP000182110">
    <property type="component" value="Unassembled WGS sequence"/>
</dbReference>
<organism evidence="1 2">
    <name type="scientific">Peribacillus simplex</name>
    <dbReference type="NCBI Taxonomy" id="1478"/>
    <lineage>
        <taxon>Bacteria</taxon>
        <taxon>Bacillati</taxon>
        <taxon>Bacillota</taxon>
        <taxon>Bacilli</taxon>
        <taxon>Bacillales</taxon>
        <taxon>Bacillaceae</taxon>
        <taxon>Peribacillus</taxon>
    </lineage>
</organism>
<dbReference type="AlphaFoldDB" id="A0AAN2PBW5"/>
<sequence>MMKKNKKDTEIKKQFAKLMEQAGKKAGGKIVKIKIK</sequence>
<accession>A0AAN2PBW5</accession>
<evidence type="ECO:0000313" key="1">
    <source>
        <dbReference type="EMBL" id="CEG25012.1"/>
    </source>
</evidence>
<gene>
    <name evidence="1" type="ORF">BN1180_05857</name>
</gene>
<proteinExistence type="predicted"/>
<comment type="caution">
    <text evidence="1">The sequence shown here is derived from an EMBL/GenBank/DDBJ whole genome shotgun (WGS) entry which is preliminary data.</text>
</comment>
<name>A0AAN2PBW5_9BACI</name>
<dbReference type="EMBL" id="CCXW01000004">
    <property type="protein sequence ID" value="CEG25012.1"/>
    <property type="molecule type" value="Genomic_DNA"/>
</dbReference>
<evidence type="ECO:0000313" key="2">
    <source>
        <dbReference type="Proteomes" id="UP000182110"/>
    </source>
</evidence>
<protein>
    <submittedName>
        <fullName evidence="1">Uncharacterized protein</fullName>
    </submittedName>
</protein>
<reference evidence="1 2" key="1">
    <citation type="journal article" date="2014" name="Genome Announc.">
        <title>Genome Sequence of Bacillus simplex Strain P558, Isolated from a Human Fecal Sample.</title>
        <authorList>
            <person name="Croce O."/>
            <person name="Hugon P."/>
            <person name="Lagier J.C."/>
            <person name="Bibi F."/>
            <person name="Robert C."/>
            <person name="Azhar E.I."/>
            <person name="Raoult D."/>
            <person name="Fournier P.E."/>
        </authorList>
    </citation>
    <scope>NUCLEOTIDE SEQUENCE [LARGE SCALE GENOMIC DNA]</scope>
    <source>
        <strain evidence="1 2">P558</strain>
    </source>
</reference>
<keyword evidence="2" id="KW-1185">Reference proteome</keyword>